<organism evidence="1 2">
    <name type="scientific">Stylosanthes scabra</name>
    <dbReference type="NCBI Taxonomy" id="79078"/>
    <lineage>
        <taxon>Eukaryota</taxon>
        <taxon>Viridiplantae</taxon>
        <taxon>Streptophyta</taxon>
        <taxon>Embryophyta</taxon>
        <taxon>Tracheophyta</taxon>
        <taxon>Spermatophyta</taxon>
        <taxon>Magnoliopsida</taxon>
        <taxon>eudicotyledons</taxon>
        <taxon>Gunneridae</taxon>
        <taxon>Pentapetalae</taxon>
        <taxon>rosids</taxon>
        <taxon>fabids</taxon>
        <taxon>Fabales</taxon>
        <taxon>Fabaceae</taxon>
        <taxon>Papilionoideae</taxon>
        <taxon>50 kb inversion clade</taxon>
        <taxon>dalbergioids sensu lato</taxon>
        <taxon>Dalbergieae</taxon>
        <taxon>Pterocarpus clade</taxon>
        <taxon>Stylosanthes</taxon>
    </lineage>
</organism>
<sequence length="104" mass="12340">MLMSLWEDMDEEKDEESYQKAHICFMANSIENNEKAKFLRAVIFHQRRSCYILIRIHYPHCRSSSLQSDCLRIRSKLIFDSFRMDARSHYFDSESANGAESSVH</sequence>
<feature type="non-terminal residue" evidence="1">
    <location>
        <position position="104"/>
    </location>
</feature>
<keyword evidence="2" id="KW-1185">Reference proteome</keyword>
<name>A0ABU6YGN8_9FABA</name>
<protein>
    <submittedName>
        <fullName evidence="1">Uncharacterized protein</fullName>
    </submittedName>
</protein>
<proteinExistence type="predicted"/>
<evidence type="ECO:0000313" key="1">
    <source>
        <dbReference type="EMBL" id="MED6209575.1"/>
    </source>
</evidence>
<dbReference type="Proteomes" id="UP001341840">
    <property type="component" value="Unassembled WGS sequence"/>
</dbReference>
<evidence type="ECO:0000313" key="2">
    <source>
        <dbReference type="Proteomes" id="UP001341840"/>
    </source>
</evidence>
<accession>A0ABU6YGN8</accession>
<dbReference type="EMBL" id="JASCZI010242099">
    <property type="protein sequence ID" value="MED6209575.1"/>
    <property type="molecule type" value="Genomic_DNA"/>
</dbReference>
<gene>
    <name evidence="1" type="ORF">PIB30_056051</name>
</gene>
<comment type="caution">
    <text evidence="1">The sequence shown here is derived from an EMBL/GenBank/DDBJ whole genome shotgun (WGS) entry which is preliminary data.</text>
</comment>
<reference evidence="1 2" key="1">
    <citation type="journal article" date="2023" name="Plants (Basel)">
        <title>Bridging the Gap: Combining Genomics and Transcriptomics Approaches to Understand Stylosanthes scabra, an Orphan Legume from the Brazilian Caatinga.</title>
        <authorList>
            <person name="Ferreira-Neto J.R.C."/>
            <person name="da Silva M.D."/>
            <person name="Binneck E."/>
            <person name="de Melo N.F."/>
            <person name="da Silva R.H."/>
            <person name="de Melo A.L.T.M."/>
            <person name="Pandolfi V."/>
            <person name="Bustamante F.O."/>
            <person name="Brasileiro-Vidal A.C."/>
            <person name="Benko-Iseppon A.M."/>
        </authorList>
    </citation>
    <scope>NUCLEOTIDE SEQUENCE [LARGE SCALE GENOMIC DNA]</scope>
    <source>
        <tissue evidence="1">Leaves</tissue>
    </source>
</reference>